<dbReference type="PROSITE" id="PS51195">
    <property type="entry name" value="Q_MOTIF"/>
    <property type="match status" value="1"/>
</dbReference>
<name>A0ABD3GDZ2_9MARC</name>
<evidence type="ECO:0000256" key="2">
    <source>
        <dbReference type="ARBA" id="ARBA00022801"/>
    </source>
</evidence>
<evidence type="ECO:0000256" key="5">
    <source>
        <dbReference type="PROSITE-ProRule" id="PRU00552"/>
    </source>
</evidence>
<dbReference type="InterPro" id="IPR014001">
    <property type="entry name" value="Helicase_ATP-bd"/>
</dbReference>
<dbReference type="CDD" id="cd18787">
    <property type="entry name" value="SF2_C_DEAD"/>
    <property type="match status" value="1"/>
</dbReference>
<dbReference type="Pfam" id="PF00271">
    <property type="entry name" value="Helicase_C"/>
    <property type="match status" value="1"/>
</dbReference>
<evidence type="ECO:0000313" key="10">
    <source>
        <dbReference type="EMBL" id="KAL3677413.1"/>
    </source>
</evidence>
<dbReference type="InterPro" id="IPR044742">
    <property type="entry name" value="DEAD/DEAH_RhlB"/>
</dbReference>
<evidence type="ECO:0000259" key="8">
    <source>
        <dbReference type="PROSITE" id="PS51194"/>
    </source>
</evidence>
<keyword evidence="1" id="KW-0547">Nucleotide-binding</keyword>
<evidence type="ECO:0000256" key="6">
    <source>
        <dbReference type="SAM" id="MobiDB-lite"/>
    </source>
</evidence>
<feature type="region of interest" description="Disordered" evidence="6">
    <location>
        <begin position="506"/>
        <end position="558"/>
    </location>
</feature>
<sequence>MALLCGRRILLFSTSGRGLSSHVSTGVCPCYNARFCTLGLVQQASASTVAPSSPSTKANTKSGAPLVALTPLERLRSRQLRDAARPPGKSIGKVPTGSAVNSPPKESFEELGLSSELLSALNELDISKPTEVQSLGIPAVLNGESIVLASHTGSGKTLAYMLPVVQALRRDEAESGKATRSRRPRAVVLCPTRELAEQVFRVAKSLCHHARFRAAMIGGGVRMKGQEDVLNSAVDMVVGTPGRLLMHVKEGHMAYGDIKYVVLDEADTMFDRGFGPEVRKFLGPLRNRSSHPGGLAFQTVLVTATITKEVQKLLDEEFPGIIHIHTSTLHKKISTARHDFLKLSGAENKLEALQQVLEPSVAKGNRVMVFCNTLDSCRAIDHYLRENGIETVNYHGEVPAEERVENLNRFRGEQEGRTFPTLVCTDLAARGLDLVVDHVIMFDFPLNPVDYLHRTGRTARMGAKGKVTSLVTKRDSTLAGQIEDAISKGESLEALSSSKVKVASMKQQEVAARQRQNSKEAASRGNIRGPKTKTFAKPSSGRPFQAPRGTRGKARFEA</sequence>
<feature type="domain" description="DEAD-box RNA helicase Q" evidence="9">
    <location>
        <begin position="106"/>
        <end position="134"/>
    </location>
</feature>
<comment type="caution">
    <text evidence="10">The sequence shown here is derived from an EMBL/GenBank/DDBJ whole genome shotgun (WGS) entry which is preliminary data.</text>
</comment>
<feature type="region of interest" description="Disordered" evidence="6">
    <location>
        <begin position="81"/>
        <end position="106"/>
    </location>
</feature>
<keyword evidence="3" id="KW-0347">Helicase</keyword>
<keyword evidence="2" id="KW-0378">Hydrolase</keyword>
<dbReference type="GO" id="GO:0016787">
    <property type="term" value="F:hydrolase activity"/>
    <property type="evidence" value="ECO:0007669"/>
    <property type="project" value="UniProtKB-KW"/>
</dbReference>
<dbReference type="SUPFAM" id="SSF52540">
    <property type="entry name" value="P-loop containing nucleoside triphosphate hydrolases"/>
    <property type="match status" value="1"/>
</dbReference>
<dbReference type="PROSITE" id="PS51194">
    <property type="entry name" value="HELICASE_CTER"/>
    <property type="match status" value="1"/>
</dbReference>
<dbReference type="AlphaFoldDB" id="A0ABD3GDZ2"/>
<evidence type="ECO:0000259" key="7">
    <source>
        <dbReference type="PROSITE" id="PS51192"/>
    </source>
</evidence>
<dbReference type="GO" id="GO:0005524">
    <property type="term" value="F:ATP binding"/>
    <property type="evidence" value="ECO:0007669"/>
    <property type="project" value="UniProtKB-KW"/>
</dbReference>
<organism evidence="10 11">
    <name type="scientific">Riccia sorocarpa</name>
    <dbReference type="NCBI Taxonomy" id="122646"/>
    <lineage>
        <taxon>Eukaryota</taxon>
        <taxon>Viridiplantae</taxon>
        <taxon>Streptophyta</taxon>
        <taxon>Embryophyta</taxon>
        <taxon>Marchantiophyta</taxon>
        <taxon>Marchantiopsida</taxon>
        <taxon>Marchantiidae</taxon>
        <taxon>Marchantiales</taxon>
        <taxon>Ricciaceae</taxon>
        <taxon>Riccia</taxon>
    </lineage>
</organism>
<dbReference type="InterPro" id="IPR011545">
    <property type="entry name" value="DEAD/DEAH_box_helicase_dom"/>
</dbReference>
<dbReference type="PANTHER" id="PTHR47960">
    <property type="entry name" value="DEAD-BOX ATP-DEPENDENT RNA HELICASE 50"/>
    <property type="match status" value="1"/>
</dbReference>
<keyword evidence="4" id="KW-0067">ATP-binding</keyword>
<evidence type="ECO:0000259" key="9">
    <source>
        <dbReference type="PROSITE" id="PS51195"/>
    </source>
</evidence>
<gene>
    <name evidence="10" type="ORF">R1sor_027361</name>
</gene>
<evidence type="ECO:0000256" key="3">
    <source>
        <dbReference type="ARBA" id="ARBA00022806"/>
    </source>
</evidence>
<dbReference type="SMART" id="SM00490">
    <property type="entry name" value="HELICc"/>
    <property type="match status" value="1"/>
</dbReference>
<dbReference type="Gene3D" id="3.40.50.300">
    <property type="entry name" value="P-loop containing nucleotide triphosphate hydrolases"/>
    <property type="match status" value="2"/>
</dbReference>
<feature type="domain" description="Helicase C-terminal" evidence="8">
    <location>
        <begin position="352"/>
        <end position="511"/>
    </location>
</feature>
<evidence type="ECO:0008006" key="12">
    <source>
        <dbReference type="Google" id="ProtNLM"/>
    </source>
</evidence>
<evidence type="ECO:0000313" key="11">
    <source>
        <dbReference type="Proteomes" id="UP001633002"/>
    </source>
</evidence>
<dbReference type="SMART" id="SM00487">
    <property type="entry name" value="DEXDc"/>
    <property type="match status" value="1"/>
</dbReference>
<dbReference type="Proteomes" id="UP001633002">
    <property type="component" value="Unassembled WGS sequence"/>
</dbReference>
<dbReference type="CDD" id="cd00268">
    <property type="entry name" value="DEADc"/>
    <property type="match status" value="1"/>
</dbReference>
<protein>
    <recommendedName>
        <fullName evidence="12">RNA helicase</fullName>
    </recommendedName>
</protein>
<evidence type="ECO:0000256" key="1">
    <source>
        <dbReference type="ARBA" id="ARBA00022741"/>
    </source>
</evidence>
<proteinExistence type="predicted"/>
<keyword evidence="11" id="KW-1185">Reference proteome</keyword>
<dbReference type="EMBL" id="JBJQOH010000008">
    <property type="protein sequence ID" value="KAL3677413.1"/>
    <property type="molecule type" value="Genomic_DNA"/>
</dbReference>
<accession>A0ABD3GDZ2</accession>
<dbReference type="InterPro" id="IPR014014">
    <property type="entry name" value="RNA_helicase_DEAD_Q_motif"/>
</dbReference>
<feature type="short sequence motif" description="Q motif" evidence="5">
    <location>
        <begin position="106"/>
        <end position="134"/>
    </location>
</feature>
<dbReference type="Pfam" id="PF00270">
    <property type="entry name" value="DEAD"/>
    <property type="match status" value="1"/>
</dbReference>
<reference evidence="10 11" key="1">
    <citation type="submission" date="2024-09" db="EMBL/GenBank/DDBJ databases">
        <title>Chromosome-scale assembly of Riccia sorocarpa.</title>
        <authorList>
            <person name="Paukszto L."/>
        </authorList>
    </citation>
    <scope>NUCLEOTIDE SEQUENCE [LARGE SCALE GENOMIC DNA]</scope>
    <source>
        <strain evidence="10">LP-2024</strain>
        <tissue evidence="10">Aerial parts of the thallus</tissue>
    </source>
</reference>
<dbReference type="InterPro" id="IPR001650">
    <property type="entry name" value="Helicase_C-like"/>
</dbReference>
<dbReference type="InterPro" id="IPR027417">
    <property type="entry name" value="P-loop_NTPase"/>
</dbReference>
<dbReference type="PROSITE" id="PS51192">
    <property type="entry name" value="HELICASE_ATP_BIND_1"/>
    <property type="match status" value="1"/>
</dbReference>
<feature type="domain" description="Helicase ATP-binding" evidence="7">
    <location>
        <begin position="137"/>
        <end position="324"/>
    </location>
</feature>
<dbReference type="GO" id="GO:0004386">
    <property type="term" value="F:helicase activity"/>
    <property type="evidence" value="ECO:0007669"/>
    <property type="project" value="UniProtKB-KW"/>
</dbReference>
<evidence type="ECO:0000256" key="4">
    <source>
        <dbReference type="ARBA" id="ARBA00022840"/>
    </source>
</evidence>